<dbReference type="GeneID" id="28959731"/>
<dbReference type="VEuPathDB" id="FungiDB:FOXG_19025"/>
<organism evidence="1 2">
    <name type="scientific">Fusarium oxysporum f. sp. lycopersici (strain 4287 / CBS 123668 / FGSC 9935 / NRRL 34936)</name>
    <name type="common">Fusarium vascular wilt of tomato</name>
    <dbReference type="NCBI Taxonomy" id="426428"/>
    <lineage>
        <taxon>Eukaryota</taxon>
        <taxon>Fungi</taxon>
        <taxon>Dikarya</taxon>
        <taxon>Ascomycota</taxon>
        <taxon>Pezizomycotina</taxon>
        <taxon>Sordariomycetes</taxon>
        <taxon>Hypocreomycetidae</taxon>
        <taxon>Hypocreales</taxon>
        <taxon>Nectriaceae</taxon>
        <taxon>Fusarium</taxon>
        <taxon>Fusarium oxysporum species complex</taxon>
    </lineage>
</organism>
<evidence type="ECO:0000313" key="1">
    <source>
        <dbReference type="EMBL" id="KNB02400.1"/>
    </source>
</evidence>
<dbReference type="KEGG" id="fox:FOXG_19025"/>
<evidence type="ECO:0000313" key="2">
    <source>
        <dbReference type="Proteomes" id="UP000009097"/>
    </source>
</evidence>
<gene>
    <name evidence="1" type="ORF">FOXG_19025</name>
</gene>
<protein>
    <submittedName>
        <fullName evidence="1">Uncharacterized protein</fullName>
    </submittedName>
</protein>
<dbReference type="Proteomes" id="UP000009097">
    <property type="component" value="Unassembled WGS sequence"/>
</dbReference>
<accession>A0A0J9USZ8</accession>
<reference evidence="1" key="2">
    <citation type="journal article" date="2010" name="Nature">
        <title>Comparative genomics reveals mobile pathogenicity chromosomes in Fusarium.</title>
        <authorList>
            <person name="Ma L.J."/>
            <person name="van der Does H.C."/>
            <person name="Borkovich K.A."/>
            <person name="Coleman J.J."/>
            <person name="Daboussi M.J."/>
            <person name="Di Pietro A."/>
            <person name="Dufresne M."/>
            <person name="Freitag M."/>
            <person name="Grabherr M."/>
            <person name="Henrissat B."/>
            <person name="Houterman P.M."/>
            <person name="Kang S."/>
            <person name="Shim W.B."/>
            <person name="Woloshuk C."/>
            <person name="Xie X."/>
            <person name="Xu J.R."/>
            <person name="Antoniw J."/>
            <person name="Baker S.E."/>
            <person name="Bluhm B.H."/>
            <person name="Breakspear A."/>
            <person name="Brown D.W."/>
            <person name="Butchko R.A."/>
            <person name="Chapman S."/>
            <person name="Coulson R."/>
            <person name="Coutinho P.M."/>
            <person name="Danchin E.G."/>
            <person name="Diener A."/>
            <person name="Gale L.R."/>
            <person name="Gardiner D.M."/>
            <person name="Goff S."/>
            <person name="Hammond-Kosack K.E."/>
            <person name="Hilburn K."/>
            <person name="Hua-Van A."/>
            <person name="Jonkers W."/>
            <person name="Kazan K."/>
            <person name="Kodira C.D."/>
            <person name="Koehrsen M."/>
            <person name="Kumar L."/>
            <person name="Lee Y.H."/>
            <person name="Li L."/>
            <person name="Manners J.M."/>
            <person name="Miranda-Saavedra D."/>
            <person name="Mukherjee M."/>
            <person name="Park G."/>
            <person name="Park J."/>
            <person name="Park S.Y."/>
            <person name="Proctor R.H."/>
            <person name="Regev A."/>
            <person name="Ruiz-Roldan M.C."/>
            <person name="Sain D."/>
            <person name="Sakthikumar S."/>
            <person name="Sykes S."/>
            <person name="Schwartz D.C."/>
            <person name="Turgeon B.G."/>
            <person name="Wapinski I."/>
            <person name="Yoder O."/>
            <person name="Young S."/>
            <person name="Zeng Q."/>
            <person name="Zhou S."/>
            <person name="Galagan J."/>
            <person name="Cuomo C.A."/>
            <person name="Kistler H.C."/>
            <person name="Rep M."/>
        </authorList>
    </citation>
    <scope>NUCLEOTIDE SEQUENCE [LARGE SCALE GENOMIC DNA]</scope>
    <source>
        <strain evidence="1">4287</strain>
    </source>
</reference>
<proteinExistence type="predicted"/>
<dbReference type="AlphaFoldDB" id="A0A0J9USZ8"/>
<sequence>MSTLEPLIFNSMEVPYSPPLQRQVWKQATALQRLLSYGANAWSNTWYSKIPSLRDEQCTNHSF</sequence>
<name>A0A0J9USZ8_FUSO4</name>
<dbReference type="EMBL" id="DS231700">
    <property type="protein sequence ID" value="KNB02400.1"/>
    <property type="molecule type" value="Genomic_DNA"/>
</dbReference>
<dbReference type="RefSeq" id="XP_018240445.1">
    <property type="nucleotide sequence ID" value="XM_018399197.1"/>
</dbReference>
<reference evidence="1" key="1">
    <citation type="submission" date="2007-04" db="EMBL/GenBank/DDBJ databases">
        <authorList>
            <consortium name="The Broad Institute Genome Sequencing Platform"/>
            <person name="Birren B."/>
            <person name="Lander E."/>
            <person name="Galagan J."/>
            <person name="Nusbaum C."/>
            <person name="Devon K."/>
            <person name="Ma L.-J."/>
            <person name="Jaffe D."/>
            <person name="Butler J."/>
            <person name="Alvarez P."/>
            <person name="Gnerre S."/>
            <person name="Grabherr M."/>
            <person name="Kleber M."/>
            <person name="Mauceli E."/>
            <person name="Brockman W."/>
            <person name="MacCallum I.A."/>
            <person name="Young S."/>
            <person name="LaButti K."/>
            <person name="DeCaprio D."/>
            <person name="Crawford M."/>
            <person name="Koehrsen M."/>
            <person name="Engels R."/>
            <person name="Montgomery P."/>
            <person name="Pearson M."/>
            <person name="Howarth C."/>
            <person name="Larson L."/>
            <person name="White J."/>
            <person name="O'Leary S."/>
            <person name="Kodira C."/>
            <person name="Zeng Q."/>
            <person name="Yandava C."/>
            <person name="Alvarado L."/>
            <person name="Kistler C."/>
            <person name="Shim W.-B."/>
            <person name="Kang S."/>
            <person name="Woloshuk C."/>
        </authorList>
    </citation>
    <scope>NUCLEOTIDE SEQUENCE</scope>
    <source>
        <strain evidence="1">4287</strain>
    </source>
</reference>